<evidence type="ECO:0008006" key="4">
    <source>
        <dbReference type="Google" id="ProtNLM"/>
    </source>
</evidence>
<accession>A0A151UA92</accession>
<feature type="non-terminal residue" evidence="2">
    <location>
        <position position="1"/>
    </location>
</feature>
<proteinExistence type="predicted"/>
<evidence type="ECO:0000256" key="1">
    <source>
        <dbReference type="SAM" id="SignalP"/>
    </source>
</evidence>
<keyword evidence="3" id="KW-1185">Reference proteome</keyword>
<organism evidence="2 3">
    <name type="scientific">Cajanus cajan</name>
    <name type="common">Pigeon pea</name>
    <name type="synonym">Cajanus indicus</name>
    <dbReference type="NCBI Taxonomy" id="3821"/>
    <lineage>
        <taxon>Eukaryota</taxon>
        <taxon>Viridiplantae</taxon>
        <taxon>Streptophyta</taxon>
        <taxon>Embryophyta</taxon>
        <taxon>Tracheophyta</taxon>
        <taxon>Spermatophyta</taxon>
        <taxon>Magnoliopsida</taxon>
        <taxon>eudicotyledons</taxon>
        <taxon>Gunneridae</taxon>
        <taxon>Pentapetalae</taxon>
        <taxon>rosids</taxon>
        <taxon>fabids</taxon>
        <taxon>Fabales</taxon>
        <taxon>Fabaceae</taxon>
        <taxon>Papilionoideae</taxon>
        <taxon>50 kb inversion clade</taxon>
        <taxon>NPAAA clade</taxon>
        <taxon>indigoferoid/millettioid clade</taxon>
        <taxon>Phaseoleae</taxon>
        <taxon>Cajanus</taxon>
    </lineage>
</organism>
<feature type="signal peptide" evidence="1">
    <location>
        <begin position="1"/>
        <end position="16"/>
    </location>
</feature>
<reference evidence="2 3" key="1">
    <citation type="journal article" date="2012" name="Nat. Biotechnol.">
        <title>Draft genome sequence of pigeonpea (Cajanus cajan), an orphan legume crop of resource-poor farmers.</title>
        <authorList>
            <person name="Varshney R.K."/>
            <person name="Chen W."/>
            <person name="Li Y."/>
            <person name="Bharti A.K."/>
            <person name="Saxena R.K."/>
            <person name="Schlueter J.A."/>
            <person name="Donoghue M.T."/>
            <person name="Azam S."/>
            <person name="Fan G."/>
            <person name="Whaley A.M."/>
            <person name="Farmer A.D."/>
            <person name="Sheridan J."/>
            <person name="Iwata A."/>
            <person name="Tuteja R."/>
            <person name="Penmetsa R.V."/>
            <person name="Wu W."/>
            <person name="Upadhyaya H.D."/>
            <person name="Yang S.P."/>
            <person name="Shah T."/>
            <person name="Saxena K.B."/>
            <person name="Michael T."/>
            <person name="McCombie W.R."/>
            <person name="Yang B."/>
            <person name="Zhang G."/>
            <person name="Yang H."/>
            <person name="Wang J."/>
            <person name="Spillane C."/>
            <person name="Cook D.R."/>
            <person name="May G.D."/>
            <person name="Xu X."/>
            <person name="Jackson S.A."/>
        </authorList>
    </citation>
    <scope>NUCLEOTIDE SEQUENCE [LARGE SCALE GENOMIC DNA]</scope>
    <source>
        <strain evidence="3">cv. Asha</strain>
    </source>
</reference>
<dbReference type="EMBL" id="CM003603">
    <property type="protein sequence ID" value="KYP76158.1"/>
    <property type="molecule type" value="Genomic_DNA"/>
</dbReference>
<dbReference type="Proteomes" id="UP000075243">
    <property type="component" value="Chromosome 1"/>
</dbReference>
<sequence>LLKILVCNIFLEFSFGHLVEELTTFSIFHNKVNLTLVRHNLKKMYYIGVSGQPHNRYFAPDLFTLPCFCNLIFVNHFNSHTLVSYCTPSIVNLSKGSLAK</sequence>
<feature type="chain" id="PRO_5007589603" description="Retrovirus-related Pol polyprotein from transposon TNT 1-94" evidence="1">
    <location>
        <begin position="17"/>
        <end position="100"/>
    </location>
</feature>
<protein>
    <recommendedName>
        <fullName evidence="4">Retrovirus-related Pol polyprotein from transposon TNT 1-94</fullName>
    </recommendedName>
</protein>
<gene>
    <name evidence="2" type="ORF">KK1_020384</name>
</gene>
<dbReference type="AlphaFoldDB" id="A0A151UA92"/>
<keyword evidence="1" id="KW-0732">Signal</keyword>
<evidence type="ECO:0000313" key="3">
    <source>
        <dbReference type="Proteomes" id="UP000075243"/>
    </source>
</evidence>
<name>A0A151UA92_CAJCA</name>
<evidence type="ECO:0000313" key="2">
    <source>
        <dbReference type="EMBL" id="KYP76158.1"/>
    </source>
</evidence>